<protein>
    <submittedName>
        <fullName evidence="2">Uncharacterized protein</fullName>
    </submittedName>
</protein>
<dbReference type="Gene3D" id="2.120.10.80">
    <property type="entry name" value="Kelch-type beta propeller"/>
    <property type="match status" value="1"/>
</dbReference>
<sequence length="241" mass="26573">MRYEIVQLVPRQAGWQQEEEEAAAAEASGSGNWRGETSNSVREVSWRQPSPFIRANLPIPRDNHNCTTAGDNLFVNQTHSLRQPAPVIRGSWRQPAPGMRGTVPTPGDIHSSTTVGDNLFVQQTHSRRQSVPVIRGTVPAASSWRQLSPVIRGALPTPRDSHNCTTAGDNIFVRRTHSRRQSTPVVRGTAPVTHSRRQPTPVTGDTLQTPRYNHNCTTGGDNLFASRGTDDTNPLKDMHII</sequence>
<evidence type="ECO:0000256" key="1">
    <source>
        <dbReference type="SAM" id="MobiDB-lite"/>
    </source>
</evidence>
<reference evidence="2 3" key="1">
    <citation type="journal article" date="2019" name="G3 (Bethesda)">
        <title>Sequencing of a Wild Apple (Malus baccata) Genome Unravels the Differences Between Cultivated and Wild Apple Species Regarding Disease Resistance and Cold Tolerance.</title>
        <authorList>
            <person name="Chen X."/>
        </authorList>
    </citation>
    <scope>NUCLEOTIDE SEQUENCE [LARGE SCALE GENOMIC DNA]</scope>
    <source>
        <strain evidence="3">cv. Shandingzi</strain>
        <tissue evidence="2">Leaves</tissue>
    </source>
</reference>
<organism evidence="2 3">
    <name type="scientific">Malus baccata</name>
    <name type="common">Siberian crab apple</name>
    <name type="synonym">Pyrus baccata</name>
    <dbReference type="NCBI Taxonomy" id="106549"/>
    <lineage>
        <taxon>Eukaryota</taxon>
        <taxon>Viridiplantae</taxon>
        <taxon>Streptophyta</taxon>
        <taxon>Embryophyta</taxon>
        <taxon>Tracheophyta</taxon>
        <taxon>Spermatophyta</taxon>
        <taxon>Magnoliopsida</taxon>
        <taxon>eudicotyledons</taxon>
        <taxon>Gunneridae</taxon>
        <taxon>Pentapetalae</taxon>
        <taxon>rosids</taxon>
        <taxon>fabids</taxon>
        <taxon>Rosales</taxon>
        <taxon>Rosaceae</taxon>
        <taxon>Amygdaloideae</taxon>
        <taxon>Maleae</taxon>
        <taxon>Malus</taxon>
    </lineage>
</organism>
<dbReference type="InterPro" id="IPR015915">
    <property type="entry name" value="Kelch-typ_b-propeller"/>
</dbReference>
<name>A0A540MRY5_MALBA</name>
<comment type="caution">
    <text evidence="2">The sequence shown here is derived from an EMBL/GenBank/DDBJ whole genome shotgun (WGS) entry which is preliminary data.</text>
</comment>
<feature type="region of interest" description="Disordered" evidence="1">
    <location>
        <begin position="23"/>
        <end position="44"/>
    </location>
</feature>
<feature type="region of interest" description="Disordered" evidence="1">
    <location>
        <begin position="177"/>
        <end position="241"/>
    </location>
</feature>
<dbReference type="AlphaFoldDB" id="A0A540MRY5"/>
<evidence type="ECO:0000313" key="3">
    <source>
        <dbReference type="Proteomes" id="UP000315295"/>
    </source>
</evidence>
<proteinExistence type="predicted"/>
<dbReference type="Proteomes" id="UP000315295">
    <property type="component" value="Unassembled WGS sequence"/>
</dbReference>
<dbReference type="STRING" id="106549.A0A540MRY5"/>
<feature type="compositionally biased region" description="Polar residues" evidence="1">
    <location>
        <begin position="198"/>
        <end position="220"/>
    </location>
</feature>
<dbReference type="SUPFAM" id="SSF117281">
    <property type="entry name" value="Kelch motif"/>
    <property type="match status" value="1"/>
</dbReference>
<accession>A0A540MRY5</accession>
<gene>
    <name evidence="2" type="ORF">C1H46_012787</name>
</gene>
<keyword evidence="3" id="KW-1185">Reference proteome</keyword>
<feature type="compositionally biased region" description="Polar residues" evidence="1">
    <location>
        <begin position="29"/>
        <end position="42"/>
    </location>
</feature>
<feature type="compositionally biased region" description="Basic and acidic residues" evidence="1">
    <location>
        <begin position="228"/>
        <end position="241"/>
    </location>
</feature>
<dbReference type="EMBL" id="VIEB01000192">
    <property type="protein sequence ID" value="TQE01557.1"/>
    <property type="molecule type" value="Genomic_DNA"/>
</dbReference>
<evidence type="ECO:0000313" key="2">
    <source>
        <dbReference type="EMBL" id="TQE01557.1"/>
    </source>
</evidence>